<feature type="domain" description="CHAT" evidence="1">
    <location>
        <begin position="756"/>
        <end position="1023"/>
    </location>
</feature>
<gene>
    <name evidence="2" type="ORF">FZEAL_738</name>
</gene>
<sequence length="1085" mass="121901">MSDPENITAEQATLDALQNDHPERPSQLHKLARQFFARRKRTGSMADLDEAIRLQEESVRSTPEEYLNRAQRFIDLSAFWYEKYPGSDHENVQGLQDSIRASRGAIAAISDTYPHRGALLNQLGTLLGLLFMGTRELSVIEENIEVQREAISVTPTSSLKRIFYLNNLAAPLNARFEVTGELADLEESIQVCRDLVEQTEPGSPRLLERLGNLSIGLSVAYDRLGRMKDLDEAIETVQKAIDITDKGSLEQMTQLSNYANFMGDRYLRMGNFSDLQESIRAQQKVCDRVQEDEEYFDRNVCLSNLGIQLSRRYRRIGTVADLKKAIQVGRRACDLTPEGNLNQAKHYSNLAIILQHDYARTDDLEDLEEAIRMQREAVRTAPKNHPDLVPLLHNLGGLLATRYKITSAMDDLEESLQIGRQVINLTPKDHWNRASYLNTLARQLEAMFSKTGLLGLINEAIEYGKEAVDTTEKSHPERAGWLVNHANSHGAKFWKTMEPTDLDTAISYFESALYSPSVYDIPRIRAGKEAFPFYAVKPDWEKAYKAAQTAMELVPRLISQAVNNEDKQDVLVQVYGLSSDAAAVALSADKGALAALRFLEQGRGVLAASVEETRPETIDLQAKHPKLAERFIQLRQDIESLKLSAAPVDAREHRQEMEFSTPTDLSVEASTKINELDELVKRIRREPGFEDFLTFPSEAKIKSAALYGPIIVLNMSEFRCDAIIVERNQIRSTPLPGLNVRDIRSNAEKYHSGNLRVLEWLWEAIAEPVLDALGISKTLSEDGLPRIWWIPTGLLGVFPLHAAGRHYKGSSDTVMDSAMSSYSSSIKAIIRSRGQLGLKTDSSSPERAILVSMEHTPGHPRLPSVGKEINELRSICQSKGFDPVEPKPRKEDVVSLLPECKIFHFAGHGSTNGPDPSQSCLLLQDWEESPLTVSTLFDINIQQYSPFLAYLSACGTGQITHEKFLDEGIHLISAFQLAGFRHVIGTLWEVDDEISVDVAKIAYESISRGDMADESVCRGLHRATRELRSRWLEEKHKKAPNRKRKLREVLGEDDGVQVPRDIVPCEDEDEDVGLPQWVPYVHYGV</sequence>
<comment type="caution">
    <text evidence="2">The sequence shown here is derived from an EMBL/GenBank/DDBJ whole genome shotgun (WGS) entry which is preliminary data.</text>
</comment>
<name>A0A8H4XQ53_9HYPO</name>
<dbReference type="PANTHER" id="PTHR19959">
    <property type="entry name" value="KINESIN LIGHT CHAIN"/>
    <property type="match status" value="1"/>
</dbReference>
<dbReference type="Pfam" id="PF13374">
    <property type="entry name" value="TPR_10"/>
    <property type="match status" value="2"/>
</dbReference>
<evidence type="ECO:0000259" key="1">
    <source>
        <dbReference type="Pfam" id="PF12770"/>
    </source>
</evidence>
<reference evidence="2" key="2">
    <citation type="submission" date="2020-05" db="EMBL/GenBank/DDBJ databases">
        <authorList>
            <person name="Kim H.-S."/>
            <person name="Proctor R.H."/>
            <person name="Brown D.W."/>
        </authorList>
    </citation>
    <scope>NUCLEOTIDE SEQUENCE</scope>
    <source>
        <strain evidence="2">NRRL 22465</strain>
    </source>
</reference>
<dbReference type="OrthoDB" id="9991317at2759"/>
<dbReference type="Gene3D" id="1.25.40.10">
    <property type="entry name" value="Tetratricopeptide repeat domain"/>
    <property type="match status" value="2"/>
</dbReference>
<dbReference type="InterPro" id="IPR011990">
    <property type="entry name" value="TPR-like_helical_dom_sf"/>
</dbReference>
<organism evidence="2 3">
    <name type="scientific">Fusarium zealandicum</name>
    <dbReference type="NCBI Taxonomy" id="1053134"/>
    <lineage>
        <taxon>Eukaryota</taxon>
        <taxon>Fungi</taxon>
        <taxon>Dikarya</taxon>
        <taxon>Ascomycota</taxon>
        <taxon>Pezizomycotina</taxon>
        <taxon>Sordariomycetes</taxon>
        <taxon>Hypocreomycetidae</taxon>
        <taxon>Hypocreales</taxon>
        <taxon>Nectriaceae</taxon>
        <taxon>Fusarium</taxon>
        <taxon>Fusarium staphyleae species complex</taxon>
    </lineage>
</organism>
<dbReference type="InterPro" id="IPR024983">
    <property type="entry name" value="CHAT_dom"/>
</dbReference>
<reference evidence="2" key="1">
    <citation type="journal article" date="2020" name="BMC Genomics">
        <title>Correction to: Identification and distribution of gene clusters required for synthesis of sphingolipid metabolism inhibitors in diverse species of the filamentous fungus Fusarium.</title>
        <authorList>
            <person name="Kim H.S."/>
            <person name="Lohmar J.M."/>
            <person name="Busman M."/>
            <person name="Brown D.W."/>
            <person name="Naumann T.A."/>
            <person name="Divon H.H."/>
            <person name="Lysoe E."/>
            <person name="Uhlig S."/>
            <person name="Proctor R.H."/>
        </authorList>
    </citation>
    <scope>NUCLEOTIDE SEQUENCE</scope>
    <source>
        <strain evidence="2">NRRL 22465</strain>
    </source>
</reference>
<evidence type="ECO:0000313" key="2">
    <source>
        <dbReference type="EMBL" id="KAF4983984.1"/>
    </source>
</evidence>
<proteinExistence type="predicted"/>
<accession>A0A8H4XQ53</accession>
<dbReference type="PANTHER" id="PTHR19959:SF119">
    <property type="entry name" value="FUNGAL LIPASE-LIKE DOMAIN-CONTAINING PROTEIN"/>
    <property type="match status" value="1"/>
</dbReference>
<evidence type="ECO:0000313" key="3">
    <source>
        <dbReference type="Proteomes" id="UP000635477"/>
    </source>
</evidence>
<dbReference type="SUPFAM" id="SSF48452">
    <property type="entry name" value="TPR-like"/>
    <property type="match status" value="2"/>
</dbReference>
<dbReference type="Pfam" id="PF12770">
    <property type="entry name" value="CHAT"/>
    <property type="match status" value="1"/>
</dbReference>
<protein>
    <recommendedName>
        <fullName evidence="1">CHAT domain-containing protein</fullName>
    </recommendedName>
</protein>
<dbReference type="AlphaFoldDB" id="A0A8H4XQ53"/>
<dbReference type="EMBL" id="JABEYC010000039">
    <property type="protein sequence ID" value="KAF4983984.1"/>
    <property type="molecule type" value="Genomic_DNA"/>
</dbReference>
<dbReference type="Proteomes" id="UP000635477">
    <property type="component" value="Unassembled WGS sequence"/>
</dbReference>
<keyword evidence="3" id="KW-1185">Reference proteome</keyword>